<dbReference type="AlphaFoldDB" id="A0A249JYD0"/>
<evidence type="ECO:0000256" key="11">
    <source>
        <dbReference type="ARBA" id="ARBA00047944"/>
    </source>
</evidence>
<dbReference type="Proteomes" id="UP000217153">
    <property type="component" value="Chromosome"/>
</dbReference>
<dbReference type="Pfam" id="PF20260">
    <property type="entry name" value="PUA_4"/>
    <property type="match status" value="1"/>
</dbReference>
<evidence type="ECO:0000256" key="1">
    <source>
        <dbReference type="ARBA" id="ARBA00004496"/>
    </source>
</evidence>
<evidence type="ECO:0000313" key="15">
    <source>
        <dbReference type="EMBL" id="ASY09531.1"/>
    </source>
</evidence>
<evidence type="ECO:0000256" key="8">
    <source>
        <dbReference type="ARBA" id="ARBA00022679"/>
    </source>
</evidence>
<dbReference type="InterPro" id="IPR029028">
    <property type="entry name" value="Alpha/beta_knot_MTases"/>
</dbReference>
<dbReference type="InterPro" id="IPR029026">
    <property type="entry name" value="tRNA_m1G_MTases_N"/>
</dbReference>
<dbReference type="SUPFAM" id="SSF88697">
    <property type="entry name" value="PUA domain-like"/>
    <property type="match status" value="1"/>
</dbReference>
<evidence type="ECO:0000256" key="12">
    <source>
        <dbReference type="PIRNR" id="PIRNR015601"/>
    </source>
</evidence>
<dbReference type="Gene3D" id="3.40.1280.10">
    <property type="match status" value="1"/>
</dbReference>
<evidence type="ECO:0000256" key="7">
    <source>
        <dbReference type="ARBA" id="ARBA00022603"/>
    </source>
</evidence>
<keyword evidence="8 12" id="KW-0808">Transferase</keyword>
<dbReference type="Pfam" id="PF04452">
    <property type="entry name" value="Methyltrans_RNA"/>
    <property type="match status" value="1"/>
</dbReference>
<dbReference type="GO" id="GO:0070475">
    <property type="term" value="P:rRNA base methylation"/>
    <property type="evidence" value="ECO:0007669"/>
    <property type="project" value="TreeGrafter"/>
</dbReference>
<evidence type="ECO:0000256" key="4">
    <source>
        <dbReference type="ARBA" id="ARBA00013673"/>
    </source>
</evidence>
<dbReference type="PANTHER" id="PTHR30027">
    <property type="entry name" value="RIBOSOMAL RNA SMALL SUBUNIT METHYLTRANSFERASE E"/>
    <property type="match status" value="1"/>
</dbReference>
<dbReference type="CDD" id="cd18084">
    <property type="entry name" value="RsmE-like"/>
    <property type="match status" value="1"/>
</dbReference>
<evidence type="ECO:0000256" key="10">
    <source>
        <dbReference type="ARBA" id="ARBA00025699"/>
    </source>
</evidence>
<evidence type="ECO:0000313" key="16">
    <source>
        <dbReference type="Proteomes" id="UP000217153"/>
    </source>
</evidence>
<evidence type="ECO:0000256" key="6">
    <source>
        <dbReference type="ARBA" id="ARBA00022552"/>
    </source>
</evidence>
<dbReference type="GO" id="GO:0005737">
    <property type="term" value="C:cytoplasm"/>
    <property type="evidence" value="ECO:0007669"/>
    <property type="project" value="UniProtKB-SubCell"/>
</dbReference>
<dbReference type="SUPFAM" id="SSF75217">
    <property type="entry name" value="alpha/beta knot"/>
    <property type="match status" value="1"/>
</dbReference>
<dbReference type="KEGG" id="abam:B1s21122_04190"/>
<name>A0A249JYD0_9ACTN</name>
<dbReference type="InterPro" id="IPR046886">
    <property type="entry name" value="RsmE_MTase_dom"/>
</dbReference>
<reference evidence="16" key="1">
    <citation type="submission" date="2016-10" db="EMBL/GenBank/DDBJ databases">
        <title>High microdiversification within the ubiquitous acI lineage of Actinobacteria.</title>
        <authorList>
            <person name="Neuenschwander S.M."/>
            <person name="Salcher M."/>
            <person name="Ghai R."/>
            <person name="Pernthaler J."/>
        </authorList>
    </citation>
    <scope>NUCLEOTIDE SEQUENCE [LARGE SCALE GENOMIC DNA]</scope>
</reference>
<keyword evidence="9 12" id="KW-0949">S-adenosyl-L-methionine</keyword>
<keyword evidence="6 12" id="KW-0698">rRNA processing</keyword>
<dbReference type="NCBIfam" id="TIGR00046">
    <property type="entry name" value="RsmE family RNA methyltransferase"/>
    <property type="match status" value="1"/>
</dbReference>
<dbReference type="InterPro" id="IPR015947">
    <property type="entry name" value="PUA-like_sf"/>
</dbReference>
<proteinExistence type="inferred from homology"/>
<comment type="function">
    <text evidence="10 12">Specifically methylates the N3 position of the uracil ring of uridine 1498 (m3U1498) in 16S rRNA. Acts on the fully assembled 30S ribosomal subunit.</text>
</comment>
<dbReference type="EMBL" id="CP016768">
    <property type="protein sequence ID" value="ASY09531.1"/>
    <property type="molecule type" value="Genomic_DNA"/>
</dbReference>
<feature type="domain" description="Ribosomal RNA small subunit methyltransferase E PUA-like" evidence="14">
    <location>
        <begin position="19"/>
        <end position="64"/>
    </location>
</feature>
<protein>
    <recommendedName>
        <fullName evidence="4 12">Ribosomal RNA small subunit methyltransferase E</fullName>
        <ecNumber evidence="3 12">2.1.1.193</ecNumber>
    </recommendedName>
</protein>
<dbReference type="NCBIfam" id="NF008693">
    <property type="entry name" value="PRK11713.2-3"/>
    <property type="match status" value="1"/>
</dbReference>
<accession>A0A249JYD0</accession>
<evidence type="ECO:0000256" key="2">
    <source>
        <dbReference type="ARBA" id="ARBA00005528"/>
    </source>
</evidence>
<organism evidence="15 16">
    <name type="scientific">Candidatus Nanopelagicus limnae</name>
    <dbReference type="NCBI Taxonomy" id="1884634"/>
    <lineage>
        <taxon>Bacteria</taxon>
        <taxon>Bacillati</taxon>
        <taxon>Actinomycetota</taxon>
        <taxon>Actinomycetes</taxon>
        <taxon>Candidatus Nanopelagicales</taxon>
        <taxon>Candidatus Nanopelagicaceae</taxon>
        <taxon>Candidatus Nanopelagicus</taxon>
    </lineage>
</organism>
<dbReference type="RefSeq" id="WP_095680841.1">
    <property type="nucleotide sequence ID" value="NZ_CP016768.2"/>
</dbReference>
<sequence length="238" mass="26127">MLTLFFTDQINDGSTQTLGKDEAHHAIKVLRLNLGEVIKISDGVKKWVSGPIIEISKKELTISVSEKGEFEEKKPELVLVQAVTKSDRNKEMLELAIEAGVDRIIPWQAERSISKWQSDSAQKWEIGIKEACKQARQIRLPKLMPLLTTAGVVQLLSKDAQAIVFHESAGEKFAQLQLAQSLTSIFLIIGPEGGISPSELSMFENGGGKIVRLGETVLRSAHAGFAAISAVQTKLGRW</sequence>
<comment type="similarity">
    <text evidence="2 12">Belongs to the RNA methyltransferase RsmE family.</text>
</comment>
<keyword evidence="7 12" id="KW-0489">Methyltransferase</keyword>
<dbReference type="PANTHER" id="PTHR30027:SF3">
    <property type="entry name" value="16S RRNA (URACIL(1498)-N(3))-METHYLTRANSFERASE"/>
    <property type="match status" value="1"/>
</dbReference>
<comment type="subcellular location">
    <subcellularLocation>
        <location evidence="1 12">Cytoplasm</location>
    </subcellularLocation>
</comment>
<dbReference type="InterPro" id="IPR006700">
    <property type="entry name" value="RsmE"/>
</dbReference>
<dbReference type="EC" id="2.1.1.193" evidence="3 12"/>
<dbReference type="InterPro" id="IPR046887">
    <property type="entry name" value="RsmE_PUA-like"/>
</dbReference>
<dbReference type="GO" id="GO:0070042">
    <property type="term" value="F:rRNA (uridine-N3-)-methyltransferase activity"/>
    <property type="evidence" value="ECO:0007669"/>
    <property type="project" value="TreeGrafter"/>
</dbReference>
<evidence type="ECO:0000256" key="9">
    <source>
        <dbReference type="ARBA" id="ARBA00022691"/>
    </source>
</evidence>
<keyword evidence="5 12" id="KW-0963">Cytoplasm</keyword>
<evidence type="ECO:0000259" key="14">
    <source>
        <dbReference type="Pfam" id="PF20260"/>
    </source>
</evidence>
<comment type="catalytic activity">
    <reaction evidence="11 12">
        <text>uridine(1498) in 16S rRNA + S-adenosyl-L-methionine = N(3)-methyluridine(1498) in 16S rRNA + S-adenosyl-L-homocysteine + H(+)</text>
        <dbReference type="Rhea" id="RHEA:42920"/>
        <dbReference type="Rhea" id="RHEA-COMP:10283"/>
        <dbReference type="Rhea" id="RHEA-COMP:10284"/>
        <dbReference type="ChEBI" id="CHEBI:15378"/>
        <dbReference type="ChEBI" id="CHEBI:57856"/>
        <dbReference type="ChEBI" id="CHEBI:59789"/>
        <dbReference type="ChEBI" id="CHEBI:65315"/>
        <dbReference type="ChEBI" id="CHEBI:74502"/>
        <dbReference type="EC" id="2.1.1.193"/>
    </reaction>
</comment>
<keyword evidence="16" id="KW-1185">Reference proteome</keyword>
<feature type="domain" description="Ribosomal RNA small subunit methyltransferase E methyltransferase" evidence="13">
    <location>
        <begin position="73"/>
        <end position="232"/>
    </location>
</feature>
<evidence type="ECO:0000259" key="13">
    <source>
        <dbReference type="Pfam" id="PF04452"/>
    </source>
</evidence>
<evidence type="ECO:0000256" key="5">
    <source>
        <dbReference type="ARBA" id="ARBA00022490"/>
    </source>
</evidence>
<dbReference type="OrthoDB" id="9808126at2"/>
<dbReference type="PIRSF" id="PIRSF015601">
    <property type="entry name" value="MTase_slr0722"/>
    <property type="match status" value="1"/>
</dbReference>
<gene>
    <name evidence="15" type="ORF">B1s21122_04190</name>
</gene>
<evidence type="ECO:0000256" key="3">
    <source>
        <dbReference type="ARBA" id="ARBA00012328"/>
    </source>
</evidence>